<evidence type="ECO:0000313" key="3">
    <source>
        <dbReference type="Proteomes" id="UP001497522"/>
    </source>
</evidence>
<organism evidence="2 3">
    <name type="scientific">Sphagnum jensenii</name>
    <dbReference type="NCBI Taxonomy" id="128206"/>
    <lineage>
        <taxon>Eukaryota</taxon>
        <taxon>Viridiplantae</taxon>
        <taxon>Streptophyta</taxon>
        <taxon>Embryophyta</taxon>
        <taxon>Bryophyta</taxon>
        <taxon>Sphagnophytina</taxon>
        <taxon>Sphagnopsida</taxon>
        <taxon>Sphagnales</taxon>
        <taxon>Sphagnaceae</taxon>
        <taxon>Sphagnum</taxon>
    </lineage>
</organism>
<keyword evidence="3" id="KW-1185">Reference proteome</keyword>
<evidence type="ECO:0000256" key="1">
    <source>
        <dbReference type="SAM" id="Phobius"/>
    </source>
</evidence>
<dbReference type="EMBL" id="OZ023719">
    <property type="protein sequence ID" value="CAK9868847.1"/>
    <property type="molecule type" value="Genomic_DNA"/>
</dbReference>
<name>A0ABP1B224_9BRYO</name>
<dbReference type="Proteomes" id="UP001497522">
    <property type="component" value="Chromosome 18"/>
</dbReference>
<evidence type="ECO:0000313" key="2">
    <source>
        <dbReference type="EMBL" id="CAK9868847.1"/>
    </source>
</evidence>
<keyword evidence="1" id="KW-0812">Transmembrane</keyword>
<sequence length="97" mass="11336">MGLLTASNCIDQVKLRDVQEWQCVVATACTVMSVLLVARTFYLLLWKPYSRRSFYEKQGIRGPCFRPIVGNLPEIRDYELAYQKFATPQNLEQDEWD</sequence>
<gene>
    <name evidence="2" type="ORF">CSSPJE1EN2_LOCUS11777</name>
</gene>
<keyword evidence="1" id="KW-1133">Transmembrane helix</keyword>
<protein>
    <submittedName>
        <fullName evidence="2">Uncharacterized protein</fullName>
    </submittedName>
</protein>
<feature type="transmembrane region" description="Helical" evidence="1">
    <location>
        <begin position="24"/>
        <end position="45"/>
    </location>
</feature>
<proteinExistence type="predicted"/>
<reference evidence="2" key="1">
    <citation type="submission" date="2024-03" db="EMBL/GenBank/DDBJ databases">
        <authorList>
            <consortium name="ELIXIR-Norway"/>
            <consortium name="Elixir Norway"/>
        </authorList>
    </citation>
    <scope>NUCLEOTIDE SEQUENCE</scope>
</reference>
<accession>A0ABP1B224</accession>
<keyword evidence="1" id="KW-0472">Membrane</keyword>